<proteinExistence type="predicted"/>
<evidence type="ECO:0000313" key="1">
    <source>
        <dbReference type="EMBL" id="MPC78004.1"/>
    </source>
</evidence>
<comment type="caution">
    <text evidence="1">The sequence shown here is derived from an EMBL/GenBank/DDBJ whole genome shotgun (WGS) entry which is preliminary data.</text>
</comment>
<sequence>MLSTFHHALMPHFGHSVLPLRDTPPTPITLTTYSPHSERNNSFPVYSTLHSSGNHVSYRIISQRPFGFLLCFCASWKVSLSHSHWLCARH</sequence>
<dbReference type="AlphaFoldDB" id="A0A5B7IBA4"/>
<accession>A0A5B7IBA4</accession>
<name>A0A5B7IBA4_PORTR</name>
<reference evidence="1 2" key="1">
    <citation type="submission" date="2019-05" db="EMBL/GenBank/DDBJ databases">
        <title>Another draft genome of Portunus trituberculatus and its Hox gene families provides insights of decapod evolution.</title>
        <authorList>
            <person name="Jeong J.-H."/>
            <person name="Song I."/>
            <person name="Kim S."/>
            <person name="Choi T."/>
            <person name="Kim D."/>
            <person name="Ryu S."/>
            <person name="Kim W."/>
        </authorList>
    </citation>
    <scope>NUCLEOTIDE SEQUENCE [LARGE SCALE GENOMIC DNA]</scope>
    <source>
        <tissue evidence="1">Muscle</tissue>
    </source>
</reference>
<evidence type="ECO:0000313" key="2">
    <source>
        <dbReference type="Proteomes" id="UP000324222"/>
    </source>
</evidence>
<dbReference type="Proteomes" id="UP000324222">
    <property type="component" value="Unassembled WGS sequence"/>
</dbReference>
<protein>
    <submittedName>
        <fullName evidence="1">Uncharacterized protein</fullName>
    </submittedName>
</protein>
<keyword evidence="2" id="KW-1185">Reference proteome</keyword>
<organism evidence="1 2">
    <name type="scientific">Portunus trituberculatus</name>
    <name type="common">Swimming crab</name>
    <name type="synonym">Neptunus trituberculatus</name>
    <dbReference type="NCBI Taxonomy" id="210409"/>
    <lineage>
        <taxon>Eukaryota</taxon>
        <taxon>Metazoa</taxon>
        <taxon>Ecdysozoa</taxon>
        <taxon>Arthropoda</taxon>
        <taxon>Crustacea</taxon>
        <taxon>Multicrustacea</taxon>
        <taxon>Malacostraca</taxon>
        <taxon>Eumalacostraca</taxon>
        <taxon>Eucarida</taxon>
        <taxon>Decapoda</taxon>
        <taxon>Pleocyemata</taxon>
        <taxon>Brachyura</taxon>
        <taxon>Eubrachyura</taxon>
        <taxon>Portunoidea</taxon>
        <taxon>Portunidae</taxon>
        <taxon>Portuninae</taxon>
        <taxon>Portunus</taxon>
    </lineage>
</organism>
<dbReference type="EMBL" id="VSRR010047314">
    <property type="protein sequence ID" value="MPC78004.1"/>
    <property type="molecule type" value="Genomic_DNA"/>
</dbReference>
<gene>
    <name evidence="1" type="ORF">E2C01_072475</name>
</gene>